<dbReference type="PANTHER" id="PTHR10083">
    <property type="entry name" value="KUNITZ-TYPE PROTEASE INHIBITOR-RELATED"/>
    <property type="match status" value="1"/>
</dbReference>
<feature type="chain" id="PRO_5040326704" evidence="4">
    <location>
        <begin position="21"/>
        <end position="84"/>
    </location>
</feature>
<dbReference type="Pfam" id="PF00014">
    <property type="entry name" value="Kunitz_BPTI"/>
    <property type="match status" value="1"/>
</dbReference>
<dbReference type="GO" id="GO:0004867">
    <property type="term" value="F:serine-type endopeptidase inhibitor activity"/>
    <property type="evidence" value="ECO:0007669"/>
    <property type="project" value="UniProtKB-KW"/>
</dbReference>
<keyword evidence="1" id="KW-0646">Protease inhibitor</keyword>
<dbReference type="OrthoDB" id="4473401at2759"/>
<dbReference type="EMBL" id="WJQU01000004">
    <property type="protein sequence ID" value="KAJ6634974.1"/>
    <property type="molecule type" value="Genomic_DNA"/>
</dbReference>
<reference evidence="6" key="1">
    <citation type="submission" date="2022-07" db="EMBL/GenBank/DDBJ databases">
        <authorList>
            <person name="Trinca V."/>
            <person name="Uliana J.V.C."/>
            <person name="Torres T.T."/>
            <person name="Ward R.J."/>
            <person name="Monesi N."/>
        </authorList>
    </citation>
    <scope>NUCLEOTIDE SEQUENCE</scope>
    <source>
        <strain evidence="6">HSMRA1968</strain>
        <tissue evidence="6">Whole embryos</tissue>
    </source>
</reference>
<dbReference type="PANTHER" id="PTHR10083:SF374">
    <property type="entry name" value="BPTI_KUNITZ INHIBITOR DOMAIN-CONTAINING PROTEIN"/>
    <property type="match status" value="1"/>
</dbReference>
<sequence length="84" mass="9359">MKLLYLVLILVAVALNPLSGLNVDPCVINPDATRCTGVMEKFYFDPSTKTCTKFSYGGCKTNENFFNTYLDCEARCIGGFPYKL</sequence>
<dbReference type="SUPFAM" id="SSF57362">
    <property type="entry name" value="BPTI-like"/>
    <property type="match status" value="1"/>
</dbReference>
<keyword evidence="6" id="KW-0176">Collagen</keyword>
<dbReference type="FunFam" id="4.10.410.10:FF:000020">
    <property type="entry name" value="Collagen, type VI, alpha 3"/>
    <property type="match status" value="1"/>
</dbReference>
<dbReference type="InterPro" id="IPR036880">
    <property type="entry name" value="Kunitz_BPTI_sf"/>
</dbReference>
<proteinExistence type="predicted"/>
<evidence type="ECO:0000256" key="1">
    <source>
        <dbReference type="ARBA" id="ARBA00022690"/>
    </source>
</evidence>
<keyword evidence="4" id="KW-0732">Signal</keyword>
<dbReference type="InterPro" id="IPR050098">
    <property type="entry name" value="TFPI/VKTCI-like"/>
</dbReference>
<dbReference type="CDD" id="cd00109">
    <property type="entry name" value="Kunitz-type"/>
    <property type="match status" value="1"/>
</dbReference>
<feature type="domain" description="BPTI/Kunitz inhibitor" evidence="5">
    <location>
        <begin position="26"/>
        <end position="76"/>
    </location>
</feature>
<evidence type="ECO:0000256" key="2">
    <source>
        <dbReference type="ARBA" id="ARBA00022900"/>
    </source>
</evidence>
<keyword evidence="2" id="KW-0722">Serine protease inhibitor</keyword>
<dbReference type="GO" id="GO:0005581">
    <property type="term" value="C:collagen trimer"/>
    <property type="evidence" value="ECO:0007669"/>
    <property type="project" value="UniProtKB-KW"/>
</dbReference>
<keyword evidence="3" id="KW-1015">Disulfide bond</keyword>
<dbReference type="GO" id="GO:0005615">
    <property type="term" value="C:extracellular space"/>
    <property type="evidence" value="ECO:0007669"/>
    <property type="project" value="TreeGrafter"/>
</dbReference>
<evidence type="ECO:0000259" key="5">
    <source>
        <dbReference type="PROSITE" id="PS50279"/>
    </source>
</evidence>
<dbReference type="PROSITE" id="PS00280">
    <property type="entry name" value="BPTI_KUNITZ_1"/>
    <property type="match status" value="1"/>
</dbReference>
<dbReference type="Proteomes" id="UP001151699">
    <property type="component" value="Chromosome C"/>
</dbReference>
<protein>
    <submittedName>
        <fullName evidence="6">Collagen alpha-3(VI) chain</fullName>
    </submittedName>
</protein>
<evidence type="ECO:0000313" key="6">
    <source>
        <dbReference type="EMBL" id="KAJ6634974.1"/>
    </source>
</evidence>
<name>A0A9Q0MNP9_9DIPT</name>
<keyword evidence="7" id="KW-1185">Reference proteome</keyword>
<gene>
    <name evidence="6" type="primary">COL6A3</name>
    <name evidence="6" type="ORF">Bhyg_13556</name>
</gene>
<dbReference type="AlphaFoldDB" id="A0A9Q0MNP9"/>
<evidence type="ECO:0000256" key="4">
    <source>
        <dbReference type="SAM" id="SignalP"/>
    </source>
</evidence>
<evidence type="ECO:0000256" key="3">
    <source>
        <dbReference type="ARBA" id="ARBA00023157"/>
    </source>
</evidence>
<dbReference type="InterPro" id="IPR020901">
    <property type="entry name" value="Prtase_inh_Kunz-CS"/>
</dbReference>
<accession>A0A9Q0MNP9</accession>
<comment type="caution">
    <text evidence="6">The sequence shown here is derived from an EMBL/GenBank/DDBJ whole genome shotgun (WGS) entry which is preliminary data.</text>
</comment>
<dbReference type="SMART" id="SM00131">
    <property type="entry name" value="KU"/>
    <property type="match status" value="1"/>
</dbReference>
<feature type="signal peptide" evidence="4">
    <location>
        <begin position="1"/>
        <end position="20"/>
    </location>
</feature>
<dbReference type="PROSITE" id="PS50279">
    <property type="entry name" value="BPTI_KUNITZ_2"/>
    <property type="match status" value="1"/>
</dbReference>
<evidence type="ECO:0000313" key="7">
    <source>
        <dbReference type="Proteomes" id="UP001151699"/>
    </source>
</evidence>
<organism evidence="6 7">
    <name type="scientific">Pseudolycoriella hygida</name>
    <dbReference type="NCBI Taxonomy" id="35572"/>
    <lineage>
        <taxon>Eukaryota</taxon>
        <taxon>Metazoa</taxon>
        <taxon>Ecdysozoa</taxon>
        <taxon>Arthropoda</taxon>
        <taxon>Hexapoda</taxon>
        <taxon>Insecta</taxon>
        <taxon>Pterygota</taxon>
        <taxon>Neoptera</taxon>
        <taxon>Endopterygota</taxon>
        <taxon>Diptera</taxon>
        <taxon>Nematocera</taxon>
        <taxon>Sciaroidea</taxon>
        <taxon>Sciaridae</taxon>
        <taxon>Pseudolycoriella</taxon>
    </lineage>
</organism>
<dbReference type="Gene3D" id="4.10.410.10">
    <property type="entry name" value="Pancreatic trypsin inhibitor Kunitz domain"/>
    <property type="match status" value="1"/>
</dbReference>
<dbReference type="InterPro" id="IPR002223">
    <property type="entry name" value="Kunitz_BPTI"/>
</dbReference>